<feature type="transmembrane region" description="Helical" evidence="3">
    <location>
        <begin position="198"/>
        <end position="216"/>
    </location>
</feature>
<dbReference type="InterPro" id="IPR050623">
    <property type="entry name" value="Glucan_succinyl_AcylTrfase"/>
</dbReference>
<dbReference type="PANTHER" id="PTHR36927">
    <property type="entry name" value="BLR4337 PROTEIN"/>
    <property type="match status" value="1"/>
</dbReference>
<keyword evidence="5" id="KW-0808">Transferase</keyword>
<keyword evidence="3" id="KW-0812">Transmembrane</keyword>
<dbReference type="PANTHER" id="PTHR36927:SF3">
    <property type="entry name" value="GLUCANS BIOSYNTHESIS PROTEIN C"/>
    <property type="match status" value="1"/>
</dbReference>
<feature type="transmembrane region" description="Helical" evidence="3">
    <location>
        <begin position="12"/>
        <end position="34"/>
    </location>
</feature>
<keyword evidence="3" id="KW-0472">Membrane</keyword>
<name>A0ABU5IVT6_9BACI</name>
<keyword evidence="5" id="KW-0012">Acyltransferase</keyword>
<feature type="transmembrane region" description="Helical" evidence="3">
    <location>
        <begin position="140"/>
        <end position="164"/>
    </location>
</feature>
<reference evidence="5 6" key="1">
    <citation type="submission" date="2023-11" db="EMBL/GenBank/DDBJ databases">
        <title>Bacillus jintuensis, isolated from a mudflat on the Beibu Gulf coast.</title>
        <authorList>
            <person name="Li M."/>
        </authorList>
    </citation>
    <scope>NUCLEOTIDE SEQUENCE [LARGE SCALE GENOMIC DNA]</scope>
    <source>
        <strain evidence="5 6">31A1R</strain>
    </source>
</reference>
<sequence length="373" mass="43578">MMMNRQYDMDWIRVLATMAVFLYHISMFFNPFPWHVKNNDVSSTGVLIFTLFNGAWIMPIFFVVSGISVFYALERRKGGEFLKERFIRLGIPLLLGVFILSPPQVFIERLTNNQFSGSLFEFFPHYFDGLYLDIGGVGNFAFVGLHLWYCLVLLVFSLLTFPLFKNVRGHNVSFRTIHFVLLPLGLFVISLVDTVNLGGWDLHFYLVLFLYGYYYFSKKEFKKAVKVTFPLHLITAIVTSIVYIVLFIEFHPQTWISEVIFDFVRVVNCWSWLLSIFNLADKYLSFTNVKLKYAGEASMPFYIIHQPVIVLLGYSIYDLSWSIPVKVIFLTVLSFLTIMFIFHFIIRPNNVLRLLFGIKSKKVNMNSEIKQQM</sequence>
<feature type="transmembrane region" description="Helical" evidence="3">
    <location>
        <begin position="46"/>
        <end position="73"/>
    </location>
</feature>
<feature type="transmembrane region" description="Helical" evidence="3">
    <location>
        <begin position="228"/>
        <end position="248"/>
    </location>
</feature>
<keyword evidence="6" id="KW-1185">Reference proteome</keyword>
<feature type="transmembrane region" description="Helical" evidence="3">
    <location>
        <begin position="85"/>
        <end position="107"/>
    </location>
</feature>
<evidence type="ECO:0000313" key="6">
    <source>
        <dbReference type="Proteomes" id="UP001290455"/>
    </source>
</evidence>
<dbReference type="EMBL" id="JAXOFX010000003">
    <property type="protein sequence ID" value="MDZ5471255.1"/>
    <property type="molecule type" value="Genomic_DNA"/>
</dbReference>
<dbReference type="Proteomes" id="UP001290455">
    <property type="component" value="Unassembled WGS sequence"/>
</dbReference>
<evidence type="ECO:0000313" key="5">
    <source>
        <dbReference type="EMBL" id="MDZ5471255.1"/>
    </source>
</evidence>
<protein>
    <submittedName>
        <fullName evidence="5">Acyltransferase family protein</fullName>
    </submittedName>
</protein>
<evidence type="ECO:0000256" key="1">
    <source>
        <dbReference type="ARBA" id="ARBA00004370"/>
    </source>
</evidence>
<keyword evidence="3" id="KW-1133">Transmembrane helix</keyword>
<gene>
    <name evidence="5" type="ORF">SM124_05800</name>
</gene>
<comment type="caution">
    <text evidence="5">The sequence shown here is derived from an EMBL/GenBank/DDBJ whole genome shotgun (WGS) entry which is preliminary data.</text>
</comment>
<evidence type="ECO:0000256" key="3">
    <source>
        <dbReference type="SAM" id="Phobius"/>
    </source>
</evidence>
<accession>A0ABU5IVT6</accession>
<feature type="domain" description="Acyltransferase 3" evidence="4">
    <location>
        <begin position="7"/>
        <end position="341"/>
    </location>
</feature>
<feature type="transmembrane region" description="Helical" evidence="3">
    <location>
        <begin position="176"/>
        <end position="192"/>
    </location>
</feature>
<comment type="subcellular location">
    <subcellularLocation>
        <location evidence="1">Membrane</location>
    </subcellularLocation>
</comment>
<proteinExistence type="inferred from homology"/>
<evidence type="ECO:0000259" key="4">
    <source>
        <dbReference type="Pfam" id="PF01757"/>
    </source>
</evidence>
<comment type="similarity">
    <text evidence="2">Belongs to the acyltransferase 3 family.</text>
</comment>
<feature type="transmembrane region" description="Helical" evidence="3">
    <location>
        <begin position="323"/>
        <end position="346"/>
    </location>
</feature>
<feature type="transmembrane region" description="Helical" evidence="3">
    <location>
        <begin position="260"/>
        <end position="280"/>
    </location>
</feature>
<dbReference type="Pfam" id="PF01757">
    <property type="entry name" value="Acyl_transf_3"/>
    <property type="match status" value="1"/>
</dbReference>
<evidence type="ECO:0000256" key="2">
    <source>
        <dbReference type="ARBA" id="ARBA00007400"/>
    </source>
</evidence>
<organism evidence="5 6">
    <name type="scientific">Robertmurraya mangrovi</name>
    <dbReference type="NCBI Taxonomy" id="3098077"/>
    <lineage>
        <taxon>Bacteria</taxon>
        <taxon>Bacillati</taxon>
        <taxon>Bacillota</taxon>
        <taxon>Bacilli</taxon>
        <taxon>Bacillales</taxon>
        <taxon>Bacillaceae</taxon>
        <taxon>Robertmurraya</taxon>
    </lineage>
</organism>
<dbReference type="GO" id="GO:0016746">
    <property type="term" value="F:acyltransferase activity"/>
    <property type="evidence" value="ECO:0007669"/>
    <property type="project" value="UniProtKB-KW"/>
</dbReference>
<feature type="transmembrane region" description="Helical" evidence="3">
    <location>
        <begin position="301"/>
        <end position="317"/>
    </location>
</feature>
<dbReference type="InterPro" id="IPR002656">
    <property type="entry name" value="Acyl_transf_3_dom"/>
</dbReference>